<comment type="caution">
    <text evidence="3">The sequence shown here is derived from an EMBL/GenBank/DDBJ whole genome shotgun (WGS) entry which is preliminary data.</text>
</comment>
<keyword evidence="1" id="KW-0812">Transmembrane</keyword>
<feature type="domain" description="HAMP" evidence="2">
    <location>
        <begin position="311"/>
        <end position="359"/>
    </location>
</feature>
<dbReference type="InterPro" id="IPR003660">
    <property type="entry name" value="HAMP_dom"/>
</dbReference>
<dbReference type="OrthoDB" id="6397388at2"/>
<accession>A0A4U1BRU2</accession>
<dbReference type="GO" id="GO:0016020">
    <property type="term" value="C:membrane"/>
    <property type="evidence" value="ECO:0007669"/>
    <property type="project" value="InterPro"/>
</dbReference>
<dbReference type="PROSITE" id="PS50885">
    <property type="entry name" value="HAMP"/>
    <property type="match status" value="1"/>
</dbReference>
<keyword evidence="4" id="KW-1185">Reference proteome</keyword>
<sequence>MNWLESLSLKSKFTWMVWGPLAALLLVVATGFAERTQSVIERHQAPELRQLISQSVALMQSLQKYRALLIVGESSSVERKSQQLATERGIEQWHQALYQWLGPLERGQTREQQLQHRPLVELYQKLEQLPWLTQAWALERVNQPQLLGHYQSTIASLIALIGRLQSGVDANAVVNRGSALVAISQAHERLSQLAIASHSQIKQRLLAEFNLYLDQYKSRLTPKSVGVGSDRPIRALAPLTATQLADANMMRQRLQFSSQHLSLQKTWFEWELTHLWRQTLESFWQYLVFSMLLLMATARLSFMLYQDLYGRISGLHRAVRALEAQRNYLVSLPTKDGDELDQMAANLNRVIRHASEMQLELQGHRHRVRAEEAERVKQAAAPLTLVSSGDA</sequence>
<reference evidence="3 4" key="1">
    <citation type="submission" date="2019-04" db="EMBL/GenBank/DDBJ databases">
        <authorList>
            <person name="Hwang J.C."/>
        </authorList>
    </citation>
    <scope>NUCLEOTIDE SEQUENCE [LARGE SCALE GENOMIC DNA]</scope>
    <source>
        <strain evidence="3 4">IMCC35002</strain>
    </source>
</reference>
<dbReference type="Pfam" id="PF08376">
    <property type="entry name" value="NIT"/>
    <property type="match status" value="1"/>
</dbReference>
<dbReference type="InterPro" id="IPR013587">
    <property type="entry name" value="Nitrate/nitrite_sensing"/>
</dbReference>
<evidence type="ECO:0000256" key="1">
    <source>
        <dbReference type="SAM" id="Phobius"/>
    </source>
</evidence>
<evidence type="ECO:0000313" key="4">
    <source>
        <dbReference type="Proteomes" id="UP000305675"/>
    </source>
</evidence>
<organism evidence="3 4">
    <name type="scientific">Ferrimonas aestuarii</name>
    <dbReference type="NCBI Taxonomy" id="2569539"/>
    <lineage>
        <taxon>Bacteria</taxon>
        <taxon>Pseudomonadati</taxon>
        <taxon>Pseudomonadota</taxon>
        <taxon>Gammaproteobacteria</taxon>
        <taxon>Alteromonadales</taxon>
        <taxon>Ferrimonadaceae</taxon>
        <taxon>Ferrimonas</taxon>
    </lineage>
</organism>
<evidence type="ECO:0000313" key="3">
    <source>
        <dbReference type="EMBL" id="TKB57574.1"/>
    </source>
</evidence>
<name>A0A4U1BRU2_9GAMM</name>
<feature type="transmembrane region" description="Helical" evidence="1">
    <location>
        <begin position="283"/>
        <end position="305"/>
    </location>
</feature>
<dbReference type="AlphaFoldDB" id="A0A4U1BRU2"/>
<gene>
    <name evidence="3" type="ORF">FCL42_04690</name>
</gene>
<protein>
    <recommendedName>
        <fullName evidence="2">HAMP domain-containing protein</fullName>
    </recommendedName>
</protein>
<keyword evidence="1" id="KW-0472">Membrane</keyword>
<dbReference type="Proteomes" id="UP000305675">
    <property type="component" value="Unassembled WGS sequence"/>
</dbReference>
<dbReference type="GO" id="GO:0007165">
    <property type="term" value="P:signal transduction"/>
    <property type="evidence" value="ECO:0007669"/>
    <property type="project" value="InterPro"/>
</dbReference>
<dbReference type="EMBL" id="SWCJ01000002">
    <property type="protein sequence ID" value="TKB57574.1"/>
    <property type="molecule type" value="Genomic_DNA"/>
</dbReference>
<evidence type="ECO:0000259" key="2">
    <source>
        <dbReference type="PROSITE" id="PS50885"/>
    </source>
</evidence>
<keyword evidence="1" id="KW-1133">Transmembrane helix</keyword>
<proteinExistence type="predicted"/>
<dbReference type="RefSeq" id="WP_136862219.1">
    <property type="nucleotide sequence ID" value="NZ_SWCJ01000002.1"/>
</dbReference>